<dbReference type="SUPFAM" id="SSF57959">
    <property type="entry name" value="Leucine zipper domain"/>
    <property type="match status" value="1"/>
</dbReference>
<dbReference type="AlphaFoldDB" id="A0AAV1L8G7"/>
<dbReference type="Proteomes" id="UP001314205">
    <property type="component" value="Unassembled WGS sequence"/>
</dbReference>
<dbReference type="InterPro" id="IPR031106">
    <property type="entry name" value="C/EBP"/>
</dbReference>
<reference evidence="9 10" key="1">
    <citation type="submission" date="2023-11" db="EMBL/GenBank/DDBJ databases">
        <authorList>
            <person name="Hedman E."/>
            <person name="Englund M."/>
            <person name="Stromberg M."/>
            <person name="Nyberg Akerstrom W."/>
            <person name="Nylinder S."/>
            <person name="Jareborg N."/>
            <person name="Kallberg Y."/>
            <person name="Kronander E."/>
        </authorList>
    </citation>
    <scope>NUCLEOTIDE SEQUENCE [LARGE SCALE GENOMIC DNA]</scope>
</reference>
<dbReference type="SMART" id="SM00338">
    <property type="entry name" value="BRLZ"/>
    <property type="match status" value="1"/>
</dbReference>
<evidence type="ECO:0000256" key="1">
    <source>
        <dbReference type="ARBA" id="ARBA00004123"/>
    </source>
</evidence>
<evidence type="ECO:0000256" key="2">
    <source>
        <dbReference type="ARBA" id="ARBA00006951"/>
    </source>
</evidence>
<comment type="similarity">
    <text evidence="2">Belongs to the bZIP family. C/EBP subfamily.</text>
</comment>
<dbReference type="InterPro" id="IPR004827">
    <property type="entry name" value="bZIP"/>
</dbReference>
<evidence type="ECO:0000256" key="7">
    <source>
        <dbReference type="SAM" id="MobiDB-lite"/>
    </source>
</evidence>
<dbReference type="GO" id="GO:0000981">
    <property type="term" value="F:DNA-binding transcription factor activity, RNA polymerase II-specific"/>
    <property type="evidence" value="ECO:0007669"/>
    <property type="project" value="TreeGrafter"/>
</dbReference>
<organism evidence="9 10">
    <name type="scientific">Parnassius mnemosyne</name>
    <name type="common">clouded apollo</name>
    <dbReference type="NCBI Taxonomy" id="213953"/>
    <lineage>
        <taxon>Eukaryota</taxon>
        <taxon>Metazoa</taxon>
        <taxon>Ecdysozoa</taxon>
        <taxon>Arthropoda</taxon>
        <taxon>Hexapoda</taxon>
        <taxon>Insecta</taxon>
        <taxon>Pterygota</taxon>
        <taxon>Neoptera</taxon>
        <taxon>Endopterygota</taxon>
        <taxon>Lepidoptera</taxon>
        <taxon>Glossata</taxon>
        <taxon>Ditrysia</taxon>
        <taxon>Papilionoidea</taxon>
        <taxon>Papilionidae</taxon>
        <taxon>Parnassiinae</taxon>
        <taxon>Parnassini</taxon>
        <taxon>Parnassius</taxon>
        <taxon>Driopa</taxon>
    </lineage>
</organism>
<evidence type="ECO:0000256" key="3">
    <source>
        <dbReference type="ARBA" id="ARBA00023015"/>
    </source>
</evidence>
<keyword evidence="5" id="KW-0804">Transcription</keyword>
<accession>A0AAV1L8G7</accession>
<evidence type="ECO:0000313" key="9">
    <source>
        <dbReference type="EMBL" id="CAK1591070.1"/>
    </source>
</evidence>
<comment type="caution">
    <text evidence="9">The sequence shown here is derived from an EMBL/GenBank/DDBJ whole genome shotgun (WGS) entry which is preliminary data.</text>
</comment>
<proteinExistence type="inferred from homology"/>
<dbReference type="InterPro" id="IPR046347">
    <property type="entry name" value="bZIP_sf"/>
</dbReference>
<protein>
    <recommendedName>
        <fullName evidence="8">BZIP domain-containing protein</fullName>
    </recommendedName>
</protein>
<dbReference type="EMBL" id="CAVLGL010000086">
    <property type="protein sequence ID" value="CAK1591070.1"/>
    <property type="molecule type" value="Genomic_DNA"/>
</dbReference>
<dbReference type="PANTHER" id="PTHR23334">
    <property type="entry name" value="CCAAT/ENHANCER BINDING PROTEIN"/>
    <property type="match status" value="1"/>
</dbReference>
<evidence type="ECO:0000256" key="4">
    <source>
        <dbReference type="ARBA" id="ARBA00023125"/>
    </source>
</evidence>
<dbReference type="GO" id="GO:0005634">
    <property type="term" value="C:nucleus"/>
    <property type="evidence" value="ECO:0007669"/>
    <property type="project" value="UniProtKB-SubCell"/>
</dbReference>
<evidence type="ECO:0000256" key="5">
    <source>
        <dbReference type="ARBA" id="ARBA00023163"/>
    </source>
</evidence>
<keyword evidence="3" id="KW-0805">Transcription regulation</keyword>
<dbReference type="PANTHER" id="PTHR23334:SF69">
    <property type="entry name" value="CCAAT_ENHANCER-BINDING PROTEIN GAMMA"/>
    <property type="match status" value="1"/>
</dbReference>
<keyword evidence="4" id="KW-0238">DNA-binding</keyword>
<gene>
    <name evidence="9" type="ORF">PARMNEM_LOCUS11352</name>
</gene>
<evidence type="ECO:0000313" key="10">
    <source>
        <dbReference type="Proteomes" id="UP001314205"/>
    </source>
</evidence>
<feature type="region of interest" description="Disordered" evidence="7">
    <location>
        <begin position="1"/>
        <end position="58"/>
    </location>
</feature>
<feature type="compositionally biased region" description="Basic and acidic residues" evidence="7">
    <location>
        <begin position="29"/>
        <end position="42"/>
    </location>
</feature>
<dbReference type="PROSITE" id="PS50217">
    <property type="entry name" value="BZIP"/>
    <property type="match status" value="1"/>
</dbReference>
<keyword evidence="6" id="KW-0539">Nucleus</keyword>
<comment type="subcellular location">
    <subcellularLocation>
        <location evidence="1">Nucleus</location>
    </subcellularLocation>
</comment>
<dbReference type="GO" id="GO:0006351">
    <property type="term" value="P:DNA-templated transcription"/>
    <property type="evidence" value="ECO:0007669"/>
    <property type="project" value="InterPro"/>
</dbReference>
<sequence length="122" mass="14443">MLLDEDFSTMPSDKRPRRGLSDADDEDEDYRRRRDRNNEAVKKSRFKSKQRTQETFTRVNKLKAENQMLEEKVKTLTKDLQFLKDLFLEYASNSQSSKFAGLDLEKLLEDVEDDKKDSKNSK</sequence>
<keyword evidence="10" id="KW-1185">Reference proteome</keyword>
<evidence type="ECO:0000259" key="8">
    <source>
        <dbReference type="PROSITE" id="PS50217"/>
    </source>
</evidence>
<dbReference type="GO" id="GO:0000978">
    <property type="term" value="F:RNA polymerase II cis-regulatory region sequence-specific DNA binding"/>
    <property type="evidence" value="ECO:0007669"/>
    <property type="project" value="TreeGrafter"/>
</dbReference>
<dbReference type="Gene3D" id="1.20.5.170">
    <property type="match status" value="1"/>
</dbReference>
<evidence type="ECO:0000256" key="6">
    <source>
        <dbReference type="ARBA" id="ARBA00023242"/>
    </source>
</evidence>
<dbReference type="Pfam" id="PF07716">
    <property type="entry name" value="bZIP_2"/>
    <property type="match status" value="1"/>
</dbReference>
<feature type="domain" description="BZIP" evidence="8">
    <location>
        <begin position="27"/>
        <end position="90"/>
    </location>
</feature>
<name>A0AAV1L8G7_9NEOP</name>